<gene>
    <name evidence="1" type="ORF">3F6_33</name>
    <name evidence="4" type="ORF">7F14_27</name>
    <name evidence="3" type="ORF">8S7_40</name>
    <name evidence="2" type="ORF">9F7_85</name>
</gene>
<evidence type="ECO:0000313" key="1">
    <source>
        <dbReference type="EMBL" id="ASN68374.1"/>
    </source>
</evidence>
<dbReference type="EMBL" id="MF417941">
    <property type="protein sequence ID" value="ASN72095.1"/>
    <property type="molecule type" value="Genomic_DNA"/>
</dbReference>
<sequence>MSKRKTHFTIVSSAELEELRRDRDRLSALESCCWDVRFESHSNGMDGDYTIGIEIVGHYMGKPCERVLGENYSENLRAAIDQALTAEAYPPERPEYDLYGNPERRYA</sequence>
<proteinExistence type="predicted"/>
<evidence type="ECO:0000313" key="2">
    <source>
        <dbReference type="EMBL" id="ASN68522.1"/>
    </source>
</evidence>
<organism evidence="2">
    <name type="scientific">uncultured Caudovirales phage</name>
    <dbReference type="NCBI Taxonomy" id="2100421"/>
    <lineage>
        <taxon>Viruses</taxon>
        <taxon>Duplodnaviria</taxon>
        <taxon>Heunggongvirae</taxon>
        <taxon>Uroviricota</taxon>
        <taxon>Caudoviricetes</taxon>
        <taxon>Peduoviridae</taxon>
        <taxon>Maltschvirus</taxon>
        <taxon>Maltschvirus maltsch</taxon>
    </lineage>
</organism>
<reference evidence="2" key="1">
    <citation type="submission" date="2017-06" db="EMBL/GenBank/DDBJ databases">
        <title>Novel phages from South African skin metaviromes.</title>
        <authorList>
            <person name="van Zyl L.J."/>
            <person name="Abrahams Y."/>
            <person name="Stander E.A."/>
            <person name="Kirby B.M."/>
            <person name="Clavaud C."/>
            <person name="Farcet C."/>
            <person name="Breton L."/>
            <person name="Trindade M.I."/>
        </authorList>
    </citation>
    <scope>NUCLEOTIDE SEQUENCE</scope>
</reference>
<evidence type="ECO:0000313" key="4">
    <source>
        <dbReference type="EMBL" id="ASN72095.1"/>
    </source>
</evidence>
<dbReference type="EMBL" id="MF417876">
    <property type="protein sequence ID" value="ASN68374.1"/>
    <property type="molecule type" value="Genomic_DNA"/>
</dbReference>
<dbReference type="EMBL" id="MF417877">
    <property type="protein sequence ID" value="ASN68522.1"/>
    <property type="molecule type" value="Genomic_DNA"/>
</dbReference>
<dbReference type="EMBL" id="MF417878">
    <property type="protein sequence ID" value="ASN68573.1"/>
    <property type="molecule type" value="Genomic_DNA"/>
</dbReference>
<accession>A0A2H4J0N7</accession>
<protein>
    <submittedName>
        <fullName evidence="2">Uncharacterized protein</fullName>
    </submittedName>
</protein>
<evidence type="ECO:0000313" key="3">
    <source>
        <dbReference type="EMBL" id="ASN68573.1"/>
    </source>
</evidence>
<name>A0A2H4J0N7_9CAUD</name>